<dbReference type="EMBL" id="SHOA02000001">
    <property type="protein sequence ID" value="TDH65905.1"/>
    <property type="molecule type" value="Genomic_DNA"/>
</dbReference>
<feature type="coiled-coil region" evidence="1">
    <location>
        <begin position="88"/>
        <end position="141"/>
    </location>
</feature>
<dbReference type="GeneID" id="94349115"/>
<sequence length="297" mass="33359">MPEANAKVVNVESAGELPMPRYSYLEIKEAQRVCGEKMNAAALKECGSVSVAQQQIFRAHVNDLCATVFAAALRKYNPKDKEEVAPVDAEKAAKLKELETKLKEKEAAINKLRKEVPRIAADNARRELAKARKRYADVLVAEPELTRDFGAELTGEHVEALKTAYVKTASSIAVTSAKLTQAMNQTTDTINIVELAIKRPKTEVDIAMENSPVKAKALLDEQEKNSLQKYSPLRSRLAWQSSATKNALLIRQYLLAIFYRDVNEESEHRLTYSLRIFREKKCEHIRVTMAALKVLNM</sequence>
<evidence type="ECO:0000313" key="3">
    <source>
        <dbReference type="Proteomes" id="UP000294530"/>
    </source>
</evidence>
<dbReference type="RefSeq" id="XP_067815404.1">
    <property type="nucleotide sequence ID" value="XM_067963444.1"/>
</dbReference>
<keyword evidence="3" id="KW-1185">Reference proteome</keyword>
<name>A0A976FFR3_BRELC</name>
<evidence type="ECO:0000256" key="1">
    <source>
        <dbReference type="SAM" id="Coils"/>
    </source>
</evidence>
<proteinExistence type="predicted"/>
<gene>
    <name evidence="2" type="ORF">CCR75_005363</name>
</gene>
<dbReference type="OrthoDB" id="75520at2759"/>
<reference evidence="2 3" key="1">
    <citation type="journal article" date="2021" name="Genome Biol.">
        <title>AFLAP: assembly-free linkage analysis pipeline using k-mers from genome sequencing data.</title>
        <authorList>
            <person name="Fletcher K."/>
            <person name="Zhang L."/>
            <person name="Gil J."/>
            <person name="Han R."/>
            <person name="Cavanaugh K."/>
            <person name="Michelmore R."/>
        </authorList>
    </citation>
    <scope>NUCLEOTIDE SEQUENCE [LARGE SCALE GENOMIC DNA]</scope>
    <source>
        <strain evidence="2 3">SF5</strain>
    </source>
</reference>
<keyword evidence="1" id="KW-0175">Coiled coil</keyword>
<organism evidence="2 3">
    <name type="scientific">Bremia lactucae</name>
    <name type="common">Lettuce downy mildew</name>
    <dbReference type="NCBI Taxonomy" id="4779"/>
    <lineage>
        <taxon>Eukaryota</taxon>
        <taxon>Sar</taxon>
        <taxon>Stramenopiles</taxon>
        <taxon>Oomycota</taxon>
        <taxon>Peronosporomycetes</taxon>
        <taxon>Peronosporales</taxon>
        <taxon>Peronosporaceae</taxon>
        <taxon>Bremia</taxon>
    </lineage>
</organism>
<protein>
    <submittedName>
        <fullName evidence="2">Uncharacterized protein</fullName>
    </submittedName>
</protein>
<accession>A0A976FFR3</accession>
<comment type="caution">
    <text evidence="2">The sequence shown here is derived from an EMBL/GenBank/DDBJ whole genome shotgun (WGS) entry which is preliminary data.</text>
</comment>
<dbReference type="KEGG" id="blac:94349115"/>
<dbReference type="AlphaFoldDB" id="A0A976FFR3"/>
<dbReference type="Proteomes" id="UP000294530">
    <property type="component" value="Unassembled WGS sequence"/>
</dbReference>
<evidence type="ECO:0000313" key="2">
    <source>
        <dbReference type="EMBL" id="TDH65905.1"/>
    </source>
</evidence>